<dbReference type="InterPro" id="IPR036513">
    <property type="entry name" value="STAS_dom_sf"/>
</dbReference>
<proteinExistence type="predicted"/>
<organism evidence="1 2">
    <name type="scientific">Pseudonocardia zijingensis</name>
    <dbReference type="NCBI Taxonomy" id="153376"/>
    <lineage>
        <taxon>Bacteria</taxon>
        <taxon>Bacillati</taxon>
        <taxon>Actinomycetota</taxon>
        <taxon>Actinomycetes</taxon>
        <taxon>Pseudonocardiales</taxon>
        <taxon>Pseudonocardiaceae</taxon>
        <taxon>Pseudonocardia</taxon>
    </lineage>
</organism>
<dbReference type="Proteomes" id="UP001499967">
    <property type="component" value="Unassembled WGS sequence"/>
</dbReference>
<dbReference type="EMBL" id="BAAAHP010000018">
    <property type="protein sequence ID" value="GAA0923804.1"/>
    <property type="molecule type" value="Genomic_DNA"/>
</dbReference>
<reference evidence="1 2" key="1">
    <citation type="journal article" date="2019" name="Int. J. Syst. Evol. Microbiol.">
        <title>The Global Catalogue of Microorganisms (GCM) 10K type strain sequencing project: providing services to taxonomists for standard genome sequencing and annotation.</title>
        <authorList>
            <consortium name="The Broad Institute Genomics Platform"/>
            <consortium name="The Broad Institute Genome Sequencing Center for Infectious Disease"/>
            <person name="Wu L."/>
            <person name="Ma J."/>
        </authorList>
    </citation>
    <scope>NUCLEOTIDE SEQUENCE [LARGE SCALE GENOMIC DNA]</scope>
    <source>
        <strain evidence="1 2">JCM 11117</strain>
    </source>
</reference>
<evidence type="ECO:0000313" key="2">
    <source>
        <dbReference type="Proteomes" id="UP001499967"/>
    </source>
</evidence>
<accession>A0ABN1P6V7</accession>
<dbReference type="SUPFAM" id="SSF52091">
    <property type="entry name" value="SpoIIaa-like"/>
    <property type="match status" value="1"/>
</dbReference>
<sequence length="127" mass="13884">MFWDANPRAADEPEFTVEWARLRPGVPIVWGRGRLNRATVDDLRRAVDRCLETGPWAVVVDFTRVTELRAGAIPKLGEMAERARADHVGLHFVTNGGALDGLLDRPPSGVLPAIHRSVAAAQLALGR</sequence>
<evidence type="ECO:0008006" key="3">
    <source>
        <dbReference type="Google" id="ProtNLM"/>
    </source>
</evidence>
<dbReference type="RefSeq" id="WP_343939020.1">
    <property type="nucleotide sequence ID" value="NZ_BAAAHP010000018.1"/>
</dbReference>
<gene>
    <name evidence="1" type="ORF">GCM10009559_08180</name>
</gene>
<protein>
    <recommendedName>
        <fullName evidence="3">STAS domain-containing protein</fullName>
    </recommendedName>
</protein>
<evidence type="ECO:0000313" key="1">
    <source>
        <dbReference type="EMBL" id="GAA0923804.1"/>
    </source>
</evidence>
<name>A0ABN1P6V7_9PSEU</name>
<keyword evidence="2" id="KW-1185">Reference proteome</keyword>
<dbReference type="Gene3D" id="3.30.750.24">
    <property type="entry name" value="STAS domain"/>
    <property type="match status" value="1"/>
</dbReference>
<comment type="caution">
    <text evidence="1">The sequence shown here is derived from an EMBL/GenBank/DDBJ whole genome shotgun (WGS) entry which is preliminary data.</text>
</comment>